<dbReference type="GO" id="GO:0016491">
    <property type="term" value="F:oxidoreductase activity"/>
    <property type="evidence" value="ECO:0007669"/>
    <property type="project" value="UniProtKB-KW"/>
</dbReference>
<dbReference type="InterPro" id="IPR002347">
    <property type="entry name" value="SDR_fam"/>
</dbReference>
<dbReference type="Proteomes" id="UP000198282">
    <property type="component" value="Unassembled WGS sequence"/>
</dbReference>
<keyword evidence="4" id="KW-1185">Reference proteome</keyword>
<keyword evidence="2" id="KW-0560">Oxidoreductase</keyword>
<dbReference type="RefSeq" id="WP_089211975.1">
    <property type="nucleotide sequence ID" value="NZ_FZOD01000056.1"/>
</dbReference>
<dbReference type="PROSITE" id="PS00061">
    <property type="entry name" value="ADH_SHORT"/>
    <property type="match status" value="1"/>
</dbReference>
<dbReference type="Gene3D" id="3.40.50.720">
    <property type="entry name" value="NAD(P)-binding Rossmann-like Domain"/>
    <property type="match status" value="1"/>
</dbReference>
<comment type="similarity">
    <text evidence="1">Belongs to the short-chain dehydrogenases/reductases (SDR) family.</text>
</comment>
<dbReference type="OrthoDB" id="3566316at2"/>
<evidence type="ECO:0000256" key="1">
    <source>
        <dbReference type="ARBA" id="ARBA00006484"/>
    </source>
</evidence>
<dbReference type="InterPro" id="IPR036291">
    <property type="entry name" value="NAD(P)-bd_dom_sf"/>
</dbReference>
<reference evidence="3 4" key="1">
    <citation type="submission" date="2017-06" db="EMBL/GenBank/DDBJ databases">
        <authorList>
            <person name="Kim H.J."/>
            <person name="Triplett B.A."/>
        </authorList>
    </citation>
    <scope>NUCLEOTIDE SEQUENCE [LARGE SCALE GENOMIC DNA]</scope>
    <source>
        <strain evidence="3 4">CGMCC 4.2132</strain>
    </source>
</reference>
<gene>
    <name evidence="3" type="ORF">SAMN05216276_105644</name>
</gene>
<evidence type="ECO:0000256" key="2">
    <source>
        <dbReference type="ARBA" id="ARBA00023002"/>
    </source>
</evidence>
<dbReference type="CDD" id="cd05233">
    <property type="entry name" value="SDR_c"/>
    <property type="match status" value="1"/>
</dbReference>
<dbReference type="EMBL" id="FZOD01000056">
    <property type="protein sequence ID" value="SNT53460.1"/>
    <property type="molecule type" value="Genomic_DNA"/>
</dbReference>
<dbReference type="AlphaFoldDB" id="A0A239NFB9"/>
<dbReference type="InterPro" id="IPR020904">
    <property type="entry name" value="Sc_DH/Rdtase_CS"/>
</dbReference>
<evidence type="ECO:0000313" key="3">
    <source>
        <dbReference type="EMBL" id="SNT53460.1"/>
    </source>
</evidence>
<dbReference type="PANTHER" id="PTHR24321">
    <property type="entry name" value="DEHYDROGENASES, SHORT CHAIN"/>
    <property type="match status" value="1"/>
</dbReference>
<dbReference type="FunFam" id="3.40.50.720:FF:000084">
    <property type="entry name" value="Short-chain dehydrogenase reductase"/>
    <property type="match status" value="1"/>
</dbReference>
<dbReference type="Pfam" id="PF13561">
    <property type="entry name" value="adh_short_C2"/>
    <property type="match status" value="1"/>
</dbReference>
<organism evidence="3 4">
    <name type="scientific">Streptosporangium subroseum</name>
    <dbReference type="NCBI Taxonomy" id="106412"/>
    <lineage>
        <taxon>Bacteria</taxon>
        <taxon>Bacillati</taxon>
        <taxon>Actinomycetota</taxon>
        <taxon>Actinomycetes</taxon>
        <taxon>Streptosporangiales</taxon>
        <taxon>Streptosporangiaceae</taxon>
        <taxon>Streptosporangium</taxon>
    </lineage>
</organism>
<protein>
    <submittedName>
        <fullName evidence="3">NAD(P)-dependent dehydrogenase, short-chain alcohol dehydrogenase family</fullName>
    </submittedName>
</protein>
<dbReference type="SUPFAM" id="SSF51735">
    <property type="entry name" value="NAD(P)-binding Rossmann-fold domains"/>
    <property type="match status" value="1"/>
</dbReference>
<name>A0A239NFB9_9ACTN</name>
<dbReference type="PANTHER" id="PTHR24321:SF14">
    <property type="entry name" value="SHORT-CHAIN TYPE DEHYDROGENASE_REDUCTASE BLR2146-RELATED"/>
    <property type="match status" value="1"/>
</dbReference>
<dbReference type="PRINTS" id="PR00081">
    <property type="entry name" value="GDHRDH"/>
</dbReference>
<accession>A0A239NFB9</accession>
<sequence>MEGLKDKVFIVTGGGSGIGAATVQRLLAEGARVTAAGTNPDKLARTREQAPEAADRLLTVQFDLREEDSIASLVAQTTDRFGRLDGVANVAAAVGADLMARDQGVDTMDPDAWAEMMRINVTGTGLVIRESLPALVASGGGSIVNVSSLAAWQRELWLTAYSSSKIALHALTRHTAHAWGRKNIRCNAVAPGVVLTENVRTGTPPEVREALSEKTALPRLGEPEDLASMIVFLLSAESSWITGQILSVDGGLTMRE</sequence>
<evidence type="ECO:0000313" key="4">
    <source>
        <dbReference type="Proteomes" id="UP000198282"/>
    </source>
</evidence>
<proteinExistence type="inferred from homology"/>